<evidence type="ECO:0000256" key="1">
    <source>
        <dbReference type="ARBA" id="ARBA00004571"/>
    </source>
</evidence>
<keyword evidence="4 8" id="KW-0812">Transmembrane</keyword>
<keyword evidence="10" id="KW-0732">Signal</keyword>
<dbReference type="SUPFAM" id="SSF56935">
    <property type="entry name" value="Porins"/>
    <property type="match status" value="1"/>
</dbReference>
<comment type="subcellular location">
    <subcellularLocation>
        <location evidence="1 8">Cell outer membrane</location>
        <topology evidence="1 8">Multi-pass membrane protein</topology>
    </subcellularLocation>
</comment>
<dbReference type="InterPro" id="IPR036942">
    <property type="entry name" value="Beta-barrel_TonB_sf"/>
</dbReference>
<evidence type="ECO:0000256" key="4">
    <source>
        <dbReference type="ARBA" id="ARBA00022692"/>
    </source>
</evidence>
<keyword evidence="14" id="KW-1185">Reference proteome</keyword>
<comment type="caution">
    <text evidence="13">The sequence shown here is derived from an EMBL/GenBank/DDBJ whole genome shotgun (WGS) entry which is preliminary data.</text>
</comment>
<comment type="similarity">
    <text evidence="8 9">Belongs to the TonB-dependent receptor family.</text>
</comment>
<sequence length="1090" mass="119928">MNAIAPATRIILLIITVSTLHSNAYAQKVSLNERNTSLVQVFNKIRAQTGYDFMFSGSAMKDTQKITINVRDMELKPVIDQILKDQPLDYKIEDKAVIISRKDAKTATPPTPHIAAQSIVIGKVENEKGEPLIGVNVTIKSPDITKKPRTLTLHDNQGQFILPAEPTDILQFSFVGYQEQEHLVSSLSQPAIIKMESAIGTLDEVQVIAYGTTSKRLNTGAVSSITSEDIAKQPISNPLHALQGRVAGAVVTQASGLPGAQVNILIRSATSLRAGTTPLYVIDGVPFNAGAPASLNGAGTEEVGGISAPSIQLSPFSFINPDDIERMDILKDADATAIFGTKGANGAVLITTKKAKMGRTSLDLNLQQGTGSVAHFVPVLSLPQYLAIRRKAYENDGLTPTSTTPGAADLFLWSQTEGRDWQKEYMSGTAQFTNLNATLQGGDVRTKMLLSTSYNRQTTVAPGDQYNQRLSTRLNVDHQSADQKFSANATVTYAYSNSDMARTDFAQYWNLSPNRPLYEPDGKLNWANRINPDASLLQRYLGKTNSFISALNLNYRISPDLELRLNGGYNRTTTNQNGQMPDISQFPAPDSPVPTHNASFGIIDNQFYSVEPQLNYRRTISKGSLNVLLGVTFQNTDHVSNSIRAEKYINAQLLGAIPGATNYRLTGSDSQYKYNSVFARATYNWEQKYIFNGIVRRDGSSRFGSDYSFGNFGSIGGAWIFTNEAFLKESNSFLSFGKLKANWGVTGNDAISDYLYLSLFSTNSVYQGQTTLRPLNPSNPKIRWETTQKLDIGLDLGLFSDRLLLTSNFYFNTTNNQLAPTFLPSNTGFTNFLDNIPARIDMKGWEFELTSNNLRKRDFSWKTSLNLTIPRTKIVSISPDYTAAATLPLGYPLTQIRGYIFDSIDPATGVPLYQTAAGGTTTTPTLEDEQWIGNTQPKFYGGISNDFQYKGFSFSFFIEVMSRDGYTNPVMTSLGGANFNLSPYFLEGMWQQPGDIATIPKATNTPGGYPFIAQSTFGFEDNTYAKLRNMSAAYSLPIAWTNKIHVKNARLFVNAQNVFVWSKSKYVYDPETGLSTPPLRVITLGISASL</sequence>
<feature type="domain" description="TonB-dependent receptor-like beta-barrel" evidence="11">
    <location>
        <begin position="495"/>
        <end position="1058"/>
    </location>
</feature>
<protein>
    <submittedName>
        <fullName evidence="13">SusC/RagA family TonB-linked outer membrane protein</fullName>
    </submittedName>
</protein>
<gene>
    <name evidence="13" type="ORF">ACFSQ6_13040</name>
</gene>
<evidence type="ECO:0000256" key="3">
    <source>
        <dbReference type="ARBA" id="ARBA00022452"/>
    </source>
</evidence>
<evidence type="ECO:0000259" key="12">
    <source>
        <dbReference type="Pfam" id="PF07715"/>
    </source>
</evidence>
<feature type="signal peptide" evidence="10">
    <location>
        <begin position="1"/>
        <end position="26"/>
    </location>
</feature>
<reference evidence="14" key="1">
    <citation type="journal article" date="2019" name="Int. J. Syst. Evol. Microbiol.">
        <title>The Global Catalogue of Microorganisms (GCM) 10K type strain sequencing project: providing services to taxonomists for standard genome sequencing and annotation.</title>
        <authorList>
            <consortium name="The Broad Institute Genomics Platform"/>
            <consortium name="The Broad Institute Genome Sequencing Center for Infectious Disease"/>
            <person name="Wu L."/>
            <person name="Ma J."/>
        </authorList>
    </citation>
    <scope>NUCLEOTIDE SEQUENCE [LARGE SCALE GENOMIC DNA]</scope>
    <source>
        <strain evidence="14">KCTC 42247</strain>
    </source>
</reference>
<evidence type="ECO:0000256" key="7">
    <source>
        <dbReference type="ARBA" id="ARBA00023237"/>
    </source>
</evidence>
<dbReference type="InterPro" id="IPR008969">
    <property type="entry name" value="CarboxyPept-like_regulatory"/>
</dbReference>
<dbReference type="Pfam" id="PF00593">
    <property type="entry name" value="TonB_dep_Rec_b-barrel"/>
    <property type="match status" value="1"/>
</dbReference>
<dbReference type="InterPro" id="IPR000531">
    <property type="entry name" value="Beta-barrel_TonB"/>
</dbReference>
<dbReference type="PROSITE" id="PS52016">
    <property type="entry name" value="TONB_DEPENDENT_REC_3"/>
    <property type="match status" value="1"/>
</dbReference>
<evidence type="ECO:0000256" key="6">
    <source>
        <dbReference type="ARBA" id="ARBA00023136"/>
    </source>
</evidence>
<proteinExistence type="inferred from homology"/>
<evidence type="ECO:0000256" key="2">
    <source>
        <dbReference type="ARBA" id="ARBA00022448"/>
    </source>
</evidence>
<keyword evidence="7 8" id="KW-0998">Cell outer membrane</keyword>
<dbReference type="NCBIfam" id="TIGR04056">
    <property type="entry name" value="OMP_RagA_SusC"/>
    <property type="match status" value="1"/>
</dbReference>
<dbReference type="InterPro" id="IPR039426">
    <property type="entry name" value="TonB-dep_rcpt-like"/>
</dbReference>
<dbReference type="Pfam" id="PF07715">
    <property type="entry name" value="Plug"/>
    <property type="match status" value="1"/>
</dbReference>
<evidence type="ECO:0000259" key="11">
    <source>
        <dbReference type="Pfam" id="PF00593"/>
    </source>
</evidence>
<dbReference type="NCBIfam" id="TIGR04057">
    <property type="entry name" value="SusC_RagA_signa"/>
    <property type="match status" value="1"/>
</dbReference>
<feature type="chain" id="PRO_5047384360" evidence="10">
    <location>
        <begin position="27"/>
        <end position="1090"/>
    </location>
</feature>
<keyword evidence="5 9" id="KW-0798">TonB box</keyword>
<evidence type="ECO:0000256" key="9">
    <source>
        <dbReference type="RuleBase" id="RU003357"/>
    </source>
</evidence>
<dbReference type="Gene3D" id="2.170.130.10">
    <property type="entry name" value="TonB-dependent receptor, plug domain"/>
    <property type="match status" value="1"/>
</dbReference>
<dbReference type="InterPro" id="IPR037066">
    <property type="entry name" value="Plug_dom_sf"/>
</dbReference>
<dbReference type="EMBL" id="JBHUMB010000014">
    <property type="protein sequence ID" value="MFD2744317.1"/>
    <property type="molecule type" value="Genomic_DNA"/>
</dbReference>
<dbReference type="Gene3D" id="2.40.170.20">
    <property type="entry name" value="TonB-dependent receptor, beta-barrel domain"/>
    <property type="match status" value="1"/>
</dbReference>
<dbReference type="Proteomes" id="UP001597418">
    <property type="component" value="Unassembled WGS sequence"/>
</dbReference>
<keyword evidence="3 8" id="KW-1134">Transmembrane beta strand</keyword>
<feature type="domain" description="TonB-dependent receptor plug" evidence="12">
    <location>
        <begin position="216"/>
        <end position="347"/>
    </location>
</feature>
<evidence type="ECO:0000256" key="8">
    <source>
        <dbReference type="PROSITE-ProRule" id="PRU01360"/>
    </source>
</evidence>
<dbReference type="SUPFAM" id="SSF49464">
    <property type="entry name" value="Carboxypeptidase regulatory domain-like"/>
    <property type="match status" value="1"/>
</dbReference>
<evidence type="ECO:0000256" key="5">
    <source>
        <dbReference type="ARBA" id="ARBA00023077"/>
    </source>
</evidence>
<accession>A0ABW5UEQ7</accession>
<evidence type="ECO:0000313" key="13">
    <source>
        <dbReference type="EMBL" id="MFD2744317.1"/>
    </source>
</evidence>
<name>A0ABW5UEQ7_9SPHI</name>
<dbReference type="InterPro" id="IPR023996">
    <property type="entry name" value="TonB-dep_OMP_SusC/RagA"/>
</dbReference>
<dbReference type="InterPro" id="IPR012910">
    <property type="entry name" value="Plug_dom"/>
</dbReference>
<evidence type="ECO:0000256" key="10">
    <source>
        <dbReference type="SAM" id="SignalP"/>
    </source>
</evidence>
<organism evidence="13 14">
    <name type="scientific">Sphingobacterium populi</name>
    <dbReference type="NCBI Taxonomy" id="1812824"/>
    <lineage>
        <taxon>Bacteria</taxon>
        <taxon>Pseudomonadati</taxon>
        <taxon>Bacteroidota</taxon>
        <taxon>Sphingobacteriia</taxon>
        <taxon>Sphingobacteriales</taxon>
        <taxon>Sphingobacteriaceae</taxon>
        <taxon>Sphingobacterium</taxon>
    </lineage>
</organism>
<evidence type="ECO:0000313" key="14">
    <source>
        <dbReference type="Proteomes" id="UP001597418"/>
    </source>
</evidence>
<keyword evidence="2 8" id="KW-0813">Transport</keyword>
<dbReference type="InterPro" id="IPR023997">
    <property type="entry name" value="TonB-dep_OMP_SusC/RagA_CS"/>
</dbReference>
<keyword evidence="6 8" id="KW-0472">Membrane</keyword>